<gene>
    <name evidence="1" type="ORF">NUW54_g11428</name>
</gene>
<sequence length="136" mass="14879">MAEVSFEHELQVSRTIAPHLLEKSNIIERASSEDKAVQTDGNKSDTDSIASTQPDAERLAGLSQSQDLSVAMAMEEPSMQEVELLSPHLQAESQLFGTVDTPLYTVDSLGNVWACGPYEIWLPDGTCVALRPEDFN</sequence>
<dbReference type="Proteomes" id="UP001144978">
    <property type="component" value="Unassembled WGS sequence"/>
</dbReference>
<protein>
    <submittedName>
        <fullName evidence="1">Uncharacterized protein</fullName>
    </submittedName>
</protein>
<comment type="caution">
    <text evidence="1">The sequence shown here is derived from an EMBL/GenBank/DDBJ whole genome shotgun (WGS) entry which is preliminary data.</text>
</comment>
<accession>A0ACC1NFS2</accession>
<proteinExistence type="predicted"/>
<evidence type="ECO:0000313" key="2">
    <source>
        <dbReference type="Proteomes" id="UP001144978"/>
    </source>
</evidence>
<keyword evidence="2" id="KW-1185">Reference proteome</keyword>
<organism evidence="1 2">
    <name type="scientific">Trametes sanguinea</name>
    <dbReference type="NCBI Taxonomy" id="158606"/>
    <lineage>
        <taxon>Eukaryota</taxon>
        <taxon>Fungi</taxon>
        <taxon>Dikarya</taxon>
        <taxon>Basidiomycota</taxon>
        <taxon>Agaricomycotina</taxon>
        <taxon>Agaricomycetes</taxon>
        <taxon>Polyporales</taxon>
        <taxon>Polyporaceae</taxon>
        <taxon>Trametes</taxon>
    </lineage>
</organism>
<name>A0ACC1NFS2_9APHY</name>
<dbReference type="EMBL" id="JANSHE010004457">
    <property type="protein sequence ID" value="KAJ2977366.1"/>
    <property type="molecule type" value="Genomic_DNA"/>
</dbReference>
<reference evidence="1" key="1">
    <citation type="submission" date="2022-08" db="EMBL/GenBank/DDBJ databases">
        <title>Genome Sequence of Pycnoporus sanguineus.</title>
        <authorList>
            <person name="Buettner E."/>
        </authorList>
    </citation>
    <scope>NUCLEOTIDE SEQUENCE</scope>
    <source>
        <strain evidence="1">CG-C14</strain>
    </source>
</reference>
<evidence type="ECO:0000313" key="1">
    <source>
        <dbReference type="EMBL" id="KAJ2977366.1"/>
    </source>
</evidence>